<dbReference type="EMBL" id="LAZR01002162">
    <property type="protein sequence ID" value="KKN33639.1"/>
    <property type="molecule type" value="Genomic_DNA"/>
</dbReference>
<comment type="caution">
    <text evidence="1">The sequence shown here is derived from an EMBL/GenBank/DDBJ whole genome shotgun (WGS) entry which is preliminary data.</text>
</comment>
<name>A0A0F9PU04_9ZZZZ</name>
<evidence type="ECO:0008006" key="2">
    <source>
        <dbReference type="Google" id="ProtNLM"/>
    </source>
</evidence>
<dbReference type="AlphaFoldDB" id="A0A0F9PU04"/>
<organism evidence="1">
    <name type="scientific">marine sediment metagenome</name>
    <dbReference type="NCBI Taxonomy" id="412755"/>
    <lineage>
        <taxon>unclassified sequences</taxon>
        <taxon>metagenomes</taxon>
        <taxon>ecological metagenomes</taxon>
    </lineage>
</organism>
<sequence length="98" mass="10389">MATREERREEVDRILAMVATGEIPPSEALSRLNNWVVIKAEPPDCIPCKGTGKAGYVATEPLIPLCKTCQGTGLWGGSGINDMCGDCNGTGKPLIGEE</sequence>
<accession>A0A0F9PU04</accession>
<proteinExistence type="predicted"/>
<evidence type="ECO:0000313" key="1">
    <source>
        <dbReference type="EMBL" id="KKN33639.1"/>
    </source>
</evidence>
<reference evidence="1" key="1">
    <citation type="journal article" date="2015" name="Nature">
        <title>Complex archaea that bridge the gap between prokaryotes and eukaryotes.</title>
        <authorList>
            <person name="Spang A."/>
            <person name="Saw J.H."/>
            <person name="Jorgensen S.L."/>
            <person name="Zaremba-Niedzwiedzka K."/>
            <person name="Martijn J."/>
            <person name="Lind A.E."/>
            <person name="van Eijk R."/>
            <person name="Schleper C."/>
            <person name="Guy L."/>
            <person name="Ettema T.J."/>
        </authorList>
    </citation>
    <scope>NUCLEOTIDE SEQUENCE</scope>
</reference>
<gene>
    <name evidence="1" type="ORF">LCGC14_0801780</name>
</gene>
<protein>
    <recommendedName>
        <fullName evidence="2">CR-type domain-containing protein</fullName>
    </recommendedName>
</protein>